<dbReference type="InterPro" id="IPR003439">
    <property type="entry name" value="ABC_transporter-like_ATP-bd"/>
</dbReference>
<dbReference type="EMBL" id="JABMOJ010000584">
    <property type="protein sequence ID" value="NQV66800.1"/>
    <property type="molecule type" value="Genomic_DNA"/>
</dbReference>
<dbReference type="Proteomes" id="UP000754644">
    <property type="component" value="Unassembled WGS sequence"/>
</dbReference>
<name>A0A972VYR8_9GAMM</name>
<dbReference type="InterPro" id="IPR050611">
    <property type="entry name" value="ABCF"/>
</dbReference>
<dbReference type="InterPro" id="IPR017871">
    <property type="entry name" value="ABC_transporter-like_CS"/>
</dbReference>
<proteinExistence type="inferred from homology"/>
<feature type="domain" description="ABC transporter" evidence="7">
    <location>
        <begin position="310"/>
        <end position="526"/>
    </location>
</feature>
<feature type="domain" description="ABC transporter" evidence="7">
    <location>
        <begin position="2"/>
        <end position="246"/>
    </location>
</feature>
<organism evidence="8 9">
    <name type="scientific">SAR86 cluster bacterium</name>
    <dbReference type="NCBI Taxonomy" id="2030880"/>
    <lineage>
        <taxon>Bacteria</taxon>
        <taxon>Pseudomonadati</taxon>
        <taxon>Pseudomonadota</taxon>
        <taxon>Gammaproteobacteria</taxon>
        <taxon>SAR86 cluster</taxon>
    </lineage>
</organism>
<dbReference type="SUPFAM" id="SSF52540">
    <property type="entry name" value="P-loop containing nucleoside triphosphate hydrolases"/>
    <property type="match status" value="2"/>
</dbReference>
<evidence type="ECO:0000256" key="6">
    <source>
        <dbReference type="SAM" id="MobiDB-lite"/>
    </source>
</evidence>
<comment type="caution">
    <text evidence="8">The sequence shown here is derived from an EMBL/GenBank/DDBJ whole genome shotgun (WGS) entry which is preliminary data.</text>
</comment>
<dbReference type="FunFam" id="3.40.50.300:FF:002053">
    <property type="entry name" value="ABC transporter ATP-binding protein"/>
    <property type="match status" value="1"/>
</dbReference>
<evidence type="ECO:0000256" key="3">
    <source>
        <dbReference type="ARBA" id="ARBA00022840"/>
    </source>
</evidence>
<dbReference type="AlphaFoldDB" id="A0A972VYR8"/>
<dbReference type="PANTHER" id="PTHR19211:SF14">
    <property type="entry name" value="ATP-BINDING CASSETTE SUB-FAMILY F MEMBER 1"/>
    <property type="match status" value="1"/>
</dbReference>
<feature type="region of interest" description="Disordered" evidence="6">
    <location>
        <begin position="523"/>
        <end position="548"/>
    </location>
</feature>
<keyword evidence="2" id="KW-0547">Nucleotide-binding</keyword>
<protein>
    <recommendedName>
        <fullName evidence="5">Probable ATP-binding protein YheS</fullName>
    </recommendedName>
</protein>
<feature type="compositionally biased region" description="Polar residues" evidence="6">
    <location>
        <begin position="535"/>
        <end position="548"/>
    </location>
</feature>
<sequence>MLSLNNLALRRGTELLFSGASFTIHQGRKVGFVGANGAGKTSLFKLILGELEIDEGTLEYPPETRIAHLEQEAQASSEIALEYVLAGDKELNQTLAAIQQVEVSGDYGAIARLHEKLDSLDGYTAKSRAEQLMLGLGFQATDFERPLSAFSGGWRIRLNLAQALMTPSDLLLLDEPTNHLDLDAIVWLSNWIKAYRGSLLLISHDREFLDETVDSIAYLHHQTIELFSGNYSQFEILKAARLAEQQSNYEKQQREVKHMQDFVRRFRAQATKARQAQSRLKALGRLELIAPAHIDSPFHFEIPTADKFSDPLLSLVDADIGYASPILTHIRLSLHPGDRLGLLGHNGAGKTTLIKTLQGELPLLRGERQEGMNLKIGYFSQHQVDDLILDESALQHIRRSDKVLGEQQIRNYLGGFDFHGDKVLEPVKIFSGGEKARLALALVAFSRPNLLLMDEPTNHLDIDMRHALTVALQSFEGALLLISHDRHLLANTVDNFLLVEDGKITIFKGDLEDYRKRVLAPKTTGGVAPGEVSTKKSATPNNQNTGKQLRQLRTRIKTLDERLARLHIKLKATDDALTDTELYQQANDSNLQNLLREKLELEGEIEQLEEEWLDHHEMLESLA</sequence>
<evidence type="ECO:0000256" key="5">
    <source>
        <dbReference type="ARBA" id="ARBA00069073"/>
    </source>
</evidence>
<reference evidence="8" key="1">
    <citation type="submission" date="2020-05" db="EMBL/GenBank/DDBJ databases">
        <title>Sulfur intermediates as new biogeochemical hubs in an aquatic model microbial ecosystem.</title>
        <authorList>
            <person name="Vigneron A."/>
        </authorList>
    </citation>
    <scope>NUCLEOTIDE SEQUENCE</scope>
    <source>
        <strain evidence="8">Bin.250</strain>
    </source>
</reference>
<dbReference type="Gene3D" id="3.40.50.300">
    <property type="entry name" value="P-loop containing nucleotide triphosphate hydrolases"/>
    <property type="match status" value="2"/>
</dbReference>
<dbReference type="PANTHER" id="PTHR19211">
    <property type="entry name" value="ATP-BINDING TRANSPORT PROTEIN-RELATED"/>
    <property type="match status" value="1"/>
</dbReference>
<evidence type="ECO:0000313" key="8">
    <source>
        <dbReference type="EMBL" id="NQV66800.1"/>
    </source>
</evidence>
<evidence type="ECO:0000256" key="4">
    <source>
        <dbReference type="ARBA" id="ARBA00061571"/>
    </source>
</evidence>
<comment type="similarity">
    <text evidence="4">Belongs to the ABC transporter superfamily. ABCF family. YheS subfamily.</text>
</comment>
<dbReference type="InterPro" id="IPR027417">
    <property type="entry name" value="P-loop_NTPase"/>
</dbReference>
<dbReference type="SMART" id="SM00382">
    <property type="entry name" value="AAA"/>
    <property type="match status" value="2"/>
</dbReference>
<dbReference type="PROSITE" id="PS50893">
    <property type="entry name" value="ABC_TRANSPORTER_2"/>
    <property type="match status" value="2"/>
</dbReference>
<keyword evidence="1" id="KW-0677">Repeat</keyword>
<evidence type="ECO:0000256" key="2">
    <source>
        <dbReference type="ARBA" id="ARBA00022741"/>
    </source>
</evidence>
<dbReference type="InterPro" id="IPR003593">
    <property type="entry name" value="AAA+_ATPase"/>
</dbReference>
<dbReference type="InterPro" id="IPR032781">
    <property type="entry name" value="ABC_tran_Xtn"/>
</dbReference>
<evidence type="ECO:0000313" key="9">
    <source>
        <dbReference type="Proteomes" id="UP000754644"/>
    </source>
</evidence>
<keyword evidence="3 8" id="KW-0067">ATP-binding</keyword>
<dbReference type="Pfam" id="PF00005">
    <property type="entry name" value="ABC_tran"/>
    <property type="match status" value="2"/>
</dbReference>
<evidence type="ECO:0000259" key="7">
    <source>
        <dbReference type="PROSITE" id="PS50893"/>
    </source>
</evidence>
<gene>
    <name evidence="8" type="ORF">HQ497_15680</name>
</gene>
<accession>A0A972VYR8</accession>
<dbReference type="GO" id="GO:0005524">
    <property type="term" value="F:ATP binding"/>
    <property type="evidence" value="ECO:0007669"/>
    <property type="project" value="UniProtKB-KW"/>
</dbReference>
<dbReference type="Pfam" id="PF12848">
    <property type="entry name" value="ABC_tran_Xtn"/>
    <property type="match status" value="1"/>
</dbReference>
<dbReference type="GO" id="GO:0016887">
    <property type="term" value="F:ATP hydrolysis activity"/>
    <property type="evidence" value="ECO:0007669"/>
    <property type="project" value="InterPro"/>
</dbReference>
<evidence type="ECO:0000256" key="1">
    <source>
        <dbReference type="ARBA" id="ARBA00022737"/>
    </source>
</evidence>
<dbReference type="CDD" id="cd03221">
    <property type="entry name" value="ABCF_EF-3"/>
    <property type="match status" value="2"/>
</dbReference>
<dbReference type="FunFam" id="3.40.50.300:FF:000011">
    <property type="entry name" value="Putative ABC transporter ATP-binding component"/>
    <property type="match status" value="1"/>
</dbReference>
<dbReference type="PROSITE" id="PS00211">
    <property type="entry name" value="ABC_TRANSPORTER_1"/>
    <property type="match status" value="1"/>
</dbReference>